<evidence type="ECO:0000313" key="3">
    <source>
        <dbReference type="Proteomes" id="UP001152320"/>
    </source>
</evidence>
<organism evidence="2 3">
    <name type="scientific">Holothuria leucospilota</name>
    <name type="common">Black long sea cucumber</name>
    <name type="synonym">Mertensiothuria leucospilota</name>
    <dbReference type="NCBI Taxonomy" id="206669"/>
    <lineage>
        <taxon>Eukaryota</taxon>
        <taxon>Metazoa</taxon>
        <taxon>Echinodermata</taxon>
        <taxon>Eleutherozoa</taxon>
        <taxon>Echinozoa</taxon>
        <taxon>Holothuroidea</taxon>
        <taxon>Aspidochirotacea</taxon>
        <taxon>Aspidochirotida</taxon>
        <taxon>Holothuriidae</taxon>
        <taxon>Holothuria</taxon>
    </lineage>
</organism>
<gene>
    <name evidence="2" type="ORF">HOLleu_01342</name>
</gene>
<dbReference type="EMBL" id="JAIZAY010000001">
    <property type="protein sequence ID" value="KAJ8048862.1"/>
    <property type="molecule type" value="Genomic_DNA"/>
</dbReference>
<sequence>MFGREPTLPVDFLLVQTEQLPLTQMGDPVDQWLISHSETLQMAQRKAGETLKRQAALRKHQFDKRAEEKPIEIGSSVYVKSHHRGRCKIGDELEASVYKVLSRPDNGSVYVIQLADGSGPQKTVQRREIRPCPTQQTLDHSLPSISLGHGFEEVEDFPPPHVTPVRYVPDSSDDSSISSSDEDCHQLRRSHRITKGQHSNLYNIPRSARC</sequence>
<name>A0A9Q1CNX1_HOLLE</name>
<evidence type="ECO:0000256" key="1">
    <source>
        <dbReference type="SAM" id="MobiDB-lite"/>
    </source>
</evidence>
<proteinExistence type="predicted"/>
<protein>
    <submittedName>
        <fullName evidence="2">Uncharacterized protein</fullName>
    </submittedName>
</protein>
<dbReference type="Proteomes" id="UP001152320">
    <property type="component" value="Chromosome 1"/>
</dbReference>
<dbReference type="AlphaFoldDB" id="A0A9Q1CNX1"/>
<keyword evidence="3" id="KW-1185">Reference proteome</keyword>
<accession>A0A9Q1CNX1</accession>
<feature type="region of interest" description="Disordered" evidence="1">
    <location>
        <begin position="150"/>
        <end position="210"/>
    </location>
</feature>
<evidence type="ECO:0000313" key="2">
    <source>
        <dbReference type="EMBL" id="KAJ8048862.1"/>
    </source>
</evidence>
<comment type="caution">
    <text evidence="2">The sequence shown here is derived from an EMBL/GenBank/DDBJ whole genome shotgun (WGS) entry which is preliminary data.</text>
</comment>
<dbReference type="OrthoDB" id="4369127at2759"/>
<reference evidence="2" key="1">
    <citation type="submission" date="2021-10" db="EMBL/GenBank/DDBJ databases">
        <title>Tropical sea cucumber genome reveals ecological adaptation and Cuvierian tubules defense mechanism.</title>
        <authorList>
            <person name="Chen T."/>
        </authorList>
    </citation>
    <scope>NUCLEOTIDE SEQUENCE</scope>
    <source>
        <strain evidence="2">Nanhai2018</strain>
        <tissue evidence="2">Muscle</tissue>
    </source>
</reference>